<dbReference type="Pfam" id="PF02816">
    <property type="entry name" value="Alpha_kinase"/>
    <property type="match status" value="1"/>
</dbReference>
<dbReference type="Gene3D" id="2.60.40.10">
    <property type="entry name" value="Immunoglobulins"/>
    <property type="match status" value="1"/>
</dbReference>
<comment type="caution">
    <text evidence="13">The sequence shown here is derived from an EMBL/GenBank/DDBJ whole genome shotgun (WGS) entry which is preliminary data.</text>
</comment>
<dbReference type="Gene3D" id="3.20.200.10">
    <property type="entry name" value="MHCK/EF2 kinase"/>
    <property type="match status" value="1"/>
</dbReference>
<keyword evidence="3" id="KW-0723">Serine/threonine-protein kinase</keyword>
<evidence type="ECO:0000256" key="6">
    <source>
        <dbReference type="ARBA" id="ARBA00023157"/>
    </source>
</evidence>
<dbReference type="Pfam" id="PF07679">
    <property type="entry name" value="I-set"/>
    <property type="match status" value="1"/>
</dbReference>
<feature type="domain" description="Ig-like" evidence="11">
    <location>
        <begin position="1112"/>
        <end position="1186"/>
    </location>
</feature>
<comment type="similarity">
    <text evidence="1">Belongs to the protein kinase superfamily. Alpha-type protein kinase family. ALPK subfamily.</text>
</comment>
<feature type="domain" description="Alpha-type protein kinase" evidence="12">
    <location>
        <begin position="1239"/>
        <end position="1471"/>
    </location>
</feature>
<evidence type="ECO:0000256" key="10">
    <source>
        <dbReference type="SAM" id="MobiDB-lite"/>
    </source>
</evidence>
<dbReference type="PROSITE" id="PS50835">
    <property type="entry name" value="IG_LIKE"/>
    <property type="match status" value="1"/>
</dbReference>
<evidence type="ECO:0000256" key="4">
    <source>
        <dbReference type="ARBA" id="ARBA00022679"/>
    </source>
</evidence>
<evidence type="ECO:0000256" key="8">
    <source>
        <dbReference type="ARBA" id="ARBA00047899"/>
    </source>
</evidence>
<feature type="compositionally biased region" description="Basic residues" evidence="10">
    <location>
        <begin position="947"/>
        <end position="959"/>
    </location>
</feature>
<dbReference type="PANTHER" id="PTHR47091">
    <property type="entry name" value="ALPHA-PROTEIN KINASE 2-RELATED"/>
    <property type="match status" value="1"/>
</dbReference>
<feature type="compositionally biased region" description="Basic residues" evidence="10">
    <location>
        <begin position="876"/>
        <end position="889"/>
    </location>
</feature>
<feature type="compositionally biased region" description="Basic and acidic residues" evidence="10">
    <location>
        <begin position="1004"/>
        <end position="1021"/>
    </location>
</feature>
<evidence type="ECO:0000256" key="7">
    <source>
        <dbReference type="ARBA" id="ARBA00023319"/>
    </source>
</evidence>
<dbReference type="PROSITE" id="PS51158">
    <property type="entry name" value="ALPHA_KINASE"/>
    <property type="match status" value="1"/>
</dbReference>
<evidence type="ECO:0000256" key="1">
    <source>
        <dbReference type="ARBA" id="ARBA00008651"/>
    </source>
</evidence>
<feature type="region of interest" description="Disordered" evidence="10">
    <location>
        <begin position="414"/>
        <end position="438"/>
    </location>
</feature>
<evidence type="ECO:0000256" key="5">
    <source>
        <dbReference type="ARBA" id="ARBA00022777"/>
    </source>
</evidence>
<feature type="compositionally biased region" description="Basic and acidic residues" evidence="10">
    <location>
        <begin position="626"/>
        <end position="639"/>
    </location>
</feature>
<dbReference type="PANTHER" id="PTHR47091:SF2">
    <property type="entry name" value="ALPHA-PROTEIN KINASE 2"/>
    <property type="match status" value="1"/>
</dbReference>
<protein>
    <recommendedName>
        <fullName evidence="2">non-specific serine/threonine protein kinase</fullName>
        <ecNumber evidence="2">2.7.11.1</ecNumber>
    </recommendedName>
</protein>
<sequence>MEEDIPPLLEPDTLTPACPSLSRRRMYRLCSTEAIPPLPDTQPKPAPTSQGPEPHCCPGPSPSPRGMEGSGSMEPISPKPNIQTENSITDPDTLVLIHPPQGPVAPHRPCPSHKRIHGVGIGISVGPMEPIPLHSNTQASVTDPDTLNLIQETRQITHKSDTAEDNVTDRRCDTHVLILVTQDPVTGLLHHHHQVRTEKEDVARSEGLAPGHRDETPPPVDAYWVLCDSITSVTHDGTEGASLKPSEENNDSPKELWLDACQYQGLAAEDGEGEEGAILGGDEWGLYPIRGSSVTECPDNTKESGFLLGTDAAIGQGGCDSDQWLSVPPFDRSVSTDSWYSAFSDWAVIVTGGGLRPEDFTGTAALTQQQGQAQAYPQTPMAIQHQSVEPRASPESPILTGPEELLVVGSLQDREGEDTQTESHSEWISSAGQGDQEPGGDLVITEDDCSAYPTDSHSTLGSLSDTLASPTTKLYGLEFNTTEAVLAPSPMSFSSAASGYLATNAAPVGRDVLDMETDIDISHKRDSYLHDDSVGRFESQNTSLQKSEHLRNAVRNVTDDSVSQLGGLFIEGEGEERSYGSVSVSGYPSSSKAHQVEYVCGDERHQQSTKEFQCITDSNRNTHVPAHRDTPSRDTKADIHVSPNTDRQDLQEIEGKTPQWGNPPFLMPVMPLAPLSLSVGRSLFCRMNSSLEGDTIQAGPKSALLNEQKGQSCAFIQSNVPRLPVLPACFRRNIDKKTPVVNKEEKLLLTRTKRDISSGDTTSEDKVGKLTICSGRNLNRHFPASSSSSEESTASWSLDRNKNITVPHEVSSLGKELSNCIIVTGDHLMISEKERVAYVTLDQDNPLDSRTSLLKQIQSDRNKEPNHYVTADLKKGSKMPHKTRTHSKKDKPAGVHHLAPPTFRTQENLPLGSNIKCDPLTPCDDGDNGSVTVMETIVITENVNTKGHAHGKKKKHSGKHSQNATVKSEGVEPLVEVENRAKQKITAKGKIDIFDAKFGPKAGKTKDKTTAALSCKKDSVHSDSAQKQPGVKSLVDASVISQGATVSDPSSKLLQSTTSIGQQPNDDVIKRRRLSEDKFGKHETKAAVETTRRKAYSEVLKQRTHHAPKEVPRVVQRIQAVPVSDDPQSLSLGCQFTAVFTDYTVTWTREGAVLAEIKRSAGDESRVSLTITNASNKDLGKYRCSLLCSHGSVILDYLLTYAVLSEIVILANPQKNTTAASTELVGEEEDVKCSRLLFKDDFLSEQYFDKNQPASLVTEKEHFGEGMHRRAFRTRLKAGMVTVFTQGHHCVLKVHNAISYGTKNNEELVQKNYNLAVEECHVQNTAREYIKAWTAVAQTQEAFGEVPEIIPIYLVHRPSNDVPYATLEEELMGDFVKYSVRDGKEINLKRRDSEAGQKCCAFQHWVYHKTEGNLLVTDMQGVGMRLTDVGIATCKKGYKGFKGNCATSFIDQFKALHLCNKYCEILGLKSLQPKPKKAVAHKPKPTQPATKTKNTFVPTLKNKS</sequence>
<feature type="region of interest" description="Disordered" evidence="10">
    <location>
        <begin position="1474"/>
        <end position="1504"/>
    </location>
</feature>
<dbReference type="InterPro" id="IPR036179">
    <property type="entry name" value="Ig-like_dom_sf"/>
</dbReference>
<feature type="region of interest" description="Disordered" evidence="10">
    <location>
        <begin position="620"/>
        <end position="649"/>
    </location>
</feature>
<keyword evidence="5" id="KW-0418">Kinase</keyword>
<name>A0AAN8MAY6_9TELE</name>
<keyword evidence="7" id="KW-0393">Immunoglobulin domain</keyword>
<keyword evidence="14" id="KW-1185">Reference proteome</keyword>
<accession>A0AAN8MAY6</accession>
<dbReference type="InterPro" id="IPR013098">
    <property type="entry name" value="Ig_I-set"/>
</dbReference>
<feature type="region of interest" description="Disordered" evidence="10">
    <location>
        <begin position="944"/>
        <end position="969"/>
    </location>
</feature>
<evidence type="ECO:0000259" key="12">
    <source>
        <dbReference type="PROSITE" id="PS51158"/>
    </source>
</evidence>
<comment type="catalytic activity">
    <reaction evidence="9">
        <text>L-seryl-[protein] + ATP = O-phospho-L-seryl-[protein] + ADP + H(+)</text>
        <dbReference type="Rhea" id="RHEA:17989"/>
        <dbReference type="Rhea" id="RHEA-COMP:9863"/>
        <dbReference type="Rhea" id="RHEA-COMP:11604"/>
        <dbReference type="ChEBI" id="CHEBI:15378"/>
        <dbReference type="ChEBI" id="CHEBI:29999"/>
        <dbReference type="ChEBI" id="CHEBI:30616"/>
        <dbReference type="ChEBI" id="CHEBI:83421"/>
        <dbReference type="ChEBI" id="CHEBI:456216"/>
        <dbReference type="EC" id="2.7.11.1"/>
    </reaction>
</comment>
<feature type="compositionally biased region" description="Pro residues" evidence="10">
    <location>
        <begin position="36"/>
        <end position="46"/>
    </location>
</feature>
<organism evidence="13 14">
    <name type="scientific">Coregonus suidteri</name>
    <dbReference type="NCBI Taxonomy" id="861788"/>
    <lineage>
        <taxon>Eukaryota</taxon>
        <taxon>Metazoa</taxon>
        <taxon>Chordata</taxon>
        <taxon>Craniata</taxon>
        <taxon>Vertebrata</taxon>
        <taxon>Euteleostomi</taxon>
        <taxon>Actinopterygii</taxon>
        <taxon>Neopterygii</taxon>
        <taxon>Teleostei</taxon>
        <taxon>Protacanthopterygii</taxon>
        <taxon>Salmoniformes</taxon>
        <taxon>Salmonidae</taxon>
        <taxon>Coregoninae</taxon>
        <taxon>Coregonus</taxon>
    </lineage>
</organism>
<dbReference type="EC" id="2.7.11.1" evidence="2"/>
<dbReference type="GO" id="GO:0005524">
    <property type="term" value="F:ATP binding"/>
    <property type="evidence" value="ECO:0007669"/>
    <property type="project" value="InterPro"/>
</dbReference>
<evidence type="ECO:0000256" key="9">
    <source>
        <dbReference type="ARBA" id="ARBA00048679"/>
    </source>
</evidence>
<feature type="compositionally biased region" description="Basic and acidic residues" evidence="10">
    <location>
        <begin position="195"/>
        <end position="204"/>
    </location>
</feature>
<dbReference type="CDD" id="cd00096">
    <property type="entry name" value="Ig"/>
    <property type="match status" value="1"/>
</dbReference>
<feature type="region of interest" description="Disordered" evidence="10">
    <location>
        <begin position="1"/>
        <end position="87"/>
    </location>
</feature>
<keyword evidence="6" id="KW-1015">Disulfide bond</keyword>
<dbReference type="InterPro" id="IPR013783">
    <property type="entry name" value="Ig-like_fold"/>
</dbReference>
<feature type="region of interest" description="Disordered" evidence="10">
    <location>
        <begin position="192"/>
        <end position="219"/>
    </location>
</feature>
<gene>
    <name evidence="13" type="ORF">J4Q44_G00076340</name>
</gene>
<keyword evidence="4" id="KW-0808">Transferase</keyword>
<dbReference type="SUPFAM" id="SSF56112">
    <property type="entry name" value="Protein kinase-like (PK-like)"/>
    <property type="match status" value="1"/>
</dbReference>
<proteinExistence type="inferred from homology"/>
<dbReference type="InterPro" id="IPR004166">
    <property type="entry name" value="a-kinase_dom"/>
</dbReference>
<reference evidence="13 14" key="1">
    <citation type="submission" date="2021-04" db="EMBL/GenBank/DDBJ databases">
        <authorList>
            <person name="De Guttry C."/>
            <person name="Zahm M."/>
            <person name="Klopp C."/>
            <person name="Cabau C."/>
            <person name="Louis A."/>
            <person name="Berthelot C."/>
            <person name="Parey E."/>
            <person name="Roest Crollius H."/>
            <person name="Montfort J."/>
            <person name="Robinson-Rechavi M."/>
            <person name="Bucao C."/>
            <person name="Bouchez O."/>
            <person name="Gislard M."/>
            <person name="Lluch J."/>
            <person name="Milhes M."/>
            <person name="Lampietro C."/>
            <person name="Lopez Roques C."/>
            <person name="Donnadieu C."/>
            <person name="Braasch I."/>
            <person name="Desvignes T."/>
            <person name="Postlethwait J."/>
            <person name="Bobe J."/>
            <person name="Wedekind C."/>
            <person name="Guiguen Y."/>
        </authorList>
    </citation>
    <scope>NUCLEOTIDE SEQUENCE [LARGE SCALE GENOMIC DNA]</scope>
    <source>
        <strain evidence="13">Cs_M1</strain>
        <tissue evidence="13">Blood</tissue>
    </source>
</reference>
<dbReference type="SMART" id="SM00811">
    <property type="entry name" value="Alpha_kinase"/>
    <property type="match status" value="1"/>
</dbReference>
<evidence type="ECO:0000313" key="13">
    <source>
        <dbReference type="EMBL" id="KAK6322842.1"/>
    </source>
</evidence>
<evidence type="ECO:0000313" key="14">
    <source>
        <dbReference type="Proteomes" id="UP001356427"/>
    </source>
</evidence>
<dbReference type="InterPro" id="IPR011009">
    <property type="entry name" value="Kinase-like_dom_sf"/>
</dbReference>
<evidence type="ECO:0000259" key="11">
    <source>
        <dbReference type="PROSITE" id="PS50835"/>
    </source>
</evidence>
<dbReference type="GO" id="GO:0004674">
    <property type="term" value="F:protein serine/threonine kinase activity"/>
    <property type="evidence" value="ECO:0007669"/>
    <property type="project" value="UniProtKB-KW"/>
</dbReference>
<dbReference type="SUPFAM" id="SSF48726">
    <property type="entry name" value="Immunoglobulin"/>
    <property type="match status" value="1"/>
</dbReference>
<feature type="compositionally biased region" description="Basic residues" evidence="10">
    <location>
        <begin position="1474"/>
        <end position="1484"/>
    </location>
</feature>
<evidence type="ECO:0000256" key="3">
    <source>
        <dbReference type="ARBA" id="ARBA00022527"/>
    </source>
</evidence>
<dbReference type="Proteomes" id="UP001356427">
    <property type="component" value="Unassembled WGS sequence"/>
</dbReference>
<feature type="region of interest" description="Disordered" evidence="10">
    <location>
        <begin position="1045"/>
        <end position="1064"/>
    </location>
</feature>
<dbReference type="EMBL" id="JAGTTL010000005">
    <property type="protein sequence ID" value="KAK6322842.1"/>
    <property type="molecule type" value="Genomic_DNA"/>
</dbReference>
<feature type="region of interest" description="Disordered" evidence="10">
    <location>
        <begin position="875"/>
        <end position="896"/>
    </location>
</feature>
<comment type="catalytic activity">
    <reaction evidence="8">
        <text>L-threonyl-[protein] + ATP = O-phospho-L-threonyl-[protein] + ADP + H(+)</text>
        <dbReference type="Rhea" id="RHEA:46608"/>
        <dbReference type="Rhea" id="RHEA-COMP:11060"/>
        <dbReference type="Rhea" id="RHEA-COMP:11605"/>
        <dbReference type="ChEBI" id="CHEBI:15378"/>
        <dbReference type="ChEBI" id="CHEBI:30013"/>
        <dbReference type="ChEBI" id="CHEBI:30616"/>
        <dbReference type="ChEBI" id="CHEBI:61977"/>
        <dbReference type="ChEBI" id="CHEBI:456216"/>
        <dbReference type="EC" id="2.7.11.1"/>
    </reaction>
</comment>
<evidence type="ECO:0000256" key="2">
    <source>
        <dbReference type="ARBA" id="ARBA00012513"/>
    </source>
</evidence>
<dbReference type="InterPro" id="IPR007110">
    <property type="entry name" value="Ig-like_dom"/>
</dbReference>
<feature type="region of interest" description="Disordered" evidence="10">
    <location>
        <begin position="999"/>
        <end position="1031"/>
    </location>
</feature>